<evidence type="ECO:0000313" key="9">
    <source>
        <dbReference type="EMBL" id="EEC89403.1"/>
    </source>
</evidence>
<keyword evidence="3 4" id="KW-0648">Protein biosynthesis</keyword>
<evidence type="ECO:0000256" key="5">
    <source>
        <dbReference type="NCBIfam" id="TIGR00168"/>
    </source>
</evidence>
<dbReference type="InterPro" id="IPR036788">
    <property type="entry name" value="T_IF-3_C_sf"/>
</dbReference>
<dbReference type="InterPro" id="IPR036787">
    <property type="entry name" value="T_IF-3_N_sf"/>
</dbReference>
<dbReference type="PROSITE" id="PS00938">
    <property type="entry name" value="IF3"/>
    <property type="match status" value="1"/>
</dbReference>
<name>B7CCV5_9FIRM</name>
<sequence length="199" mass="22887">MGVECTHFLFVKIKKRMVSNINNRKVAPNNVNDDLFNEKIPFREVLVINADGEQLGVMSKKEALDIAYKQNLDLLCVAPKARPAVCKVLDYGRYHFEQQKKAKEAKRKQHVVEVKSLRLSPIIDTHDFETKVRQTSKWIEAGMKVKIDMRFRGRLITRLEVGRKIMNDFIEAMSEVAIVEKKPSMEGNTMSTVLAPKKK</sequence>
<comment type="caution">
    <text evidence="9">The sequence shown here is derived from an EMBL/GenBank/DDBJ whole genome shotgun (WGS) entry which is preliminary data.</text>
</comment>
<keyword evidence="4" id="KW-0963">Cytoplasm</keyword>
<evidence type="ECO:0000259" key="8">
    <source>
        <dbReference type="Pfam" id="PF05198"/>
    </source>
</evidence>
<dbReference type="NCBIfam" id="TIGR00168">
    <property type="entry name" value="infC"/>
    <property type="match status" value="1"/>
</dbReference>
<protein>
    <recommendedName>
        <fullName evidence="4 5">Translation initiation factor IF-3</fullName>
    </recommendedName>
</protein>
<accession>B7CCV5</accession>
<feature type="domain" description="Translation initiation factor 3 C-terminal" evidence="7">
    <location>
        <begin position="112"/>
        <end position="197"/>
    </location>
</feature>
<evidence type="ECO:0000256" key="2">
    <source>
        <dbReference type="ARBA" id="ARBA00022540"/>
    </source>
</evidence>
<dbReference type="GO" id="GO:0005829">
    <property type="term" value="C:cytosol"/>
    <property type="evidence" value="ECO:0007669"/>
    <property type="project" value="TreeGrafter"/>
</dbReference>
<dbReference type="eggNOG" id="COG0290">
    <property type="taxonomic scope" value="Bacteria"/>
</dbReference>
<dbReference type="GO" id="GO:0016020">
    <property type="term" value="C:membrane"/>
    <property type="evidence" value="ECO:0007669"/>
    <property type="project" value="TreeGrafter"/>
</dbReference>
<dbReference type="SUPFAM" id="SSF54364">
    <property type="entry name" value="Translation initiation factor IF3, N-terminal domain"/>
    <property type="match status" value="1"/>
</dbReference>
<feature type="domain" description="Translation initiation factor 3 N-terminal" evidence="8">
    <location>
        <begin position="37"/>
        <end position="105"/>
    </location>
</feature>
<dbReference type="STRING" id="518637.EUBIFOR_02033"/>
<evidence type="ECO:0000313" key="10">
    <source>
        <dbReference type="Proteomes" id="UP000004315"/>
    </source>
</evidence>
<dbReference type="InterPro" id="IPR019814">
    <property type="entry name" value="Translation_initiation_fac_3_N"/>
</dbReference>
<keyword evidence="2 4" id="KW-0396">Initiation factor</keyword>
<reference evidence="9 10" key="1">
    <citation type="submission" date="2008-11" db="EMBL/GenBank/DDBJ databases">
        <title>Draft genome sequence of Eubacterium biforme (DSM 3989).</title>
        <authorList>
            <person name="Sudarsanam P."/>
            <person name="Ley R."/>
            <person name="Guruge J."/>
            <person name="Turnbaugh P.J."/>
            <person name="Mahowald M."/>
            <person name="Liep D."/>
            <person name="Gordon J."/>
        </authorList>
    </citation>
    <scope>NUCLEOTIDE SEQUENCE [LARGE SCALE GENOMIC DNA]</scope>
    <source>
        <strain evidence="9 10">DSM 3989</strain>
    </source>
</reference>
<proteinExistence type="inferred from homology"/>
<dbReference type="PANTHER" id="PTHR10938:SF0">
    <property type="entry name" value="TRANSLATION INITIATION FACTOR IF-3, MITOCHONDRIAL"/>
    <property type="match status" value="1"/>
</dbReference>
<organism evidence="9 10">
    <name type="scientific">Holdemanella biformis DSM 3989</name>
    <dbReference type="NCBI Taxonomy" id="518637"/>
    <lineage>
        <taxon>Bacteria</taxon>
        <taxon>Bacillati</taxon>
        <taxon>Bacillota</taxon>
        <taxon>Erysipelotrichia</taxon>
        <taxon>Erysipelotrichales</taxon>
        <taxon>Erysipelotrichaceae</taxon>
        <taxon>Holdemanella</taxon>
    </lineage>
</organism>
<dbReference type="Gene3D" id="3.30.110.10">
    <property type="entry name" value="Translation initiation factor 3 (IF-3), C-terminal domain"/>
    <property type="match status" value="1"/>
</dbReference>
<evidence type="ECO:0000256" key="1">
    <source>
        <dbReference type="ARBA" id="ARBA00005439"/>
    </source>
</evidence>
<gene>
    <name evidence="4 9" type="primary">infC</name>
    <name evidence="9" type="ORF">EUBIFOR_02033</name>
</gene>
<evidence type="ECO:0000256" key="3">
    <source>
        <dbReference type="ARBA" id="ARBA00022917"/>
    </source>
</evidence>
<comment type="similarity">
    <text evidence="1 4 6">Belongs to the IF-3 family.</text>
</comment>
<dbReference type="PANTHER" id="PTHR10938">
    <property type="entry name" value="TRANSLATION INITIATION FACTOR IF-3"/>
    <property type="match status" value="1"/>
</dbReference>
<dbReference type="Pfam" id="PF00707">
    <property type="entry name" value="IF3_C"/>
    <property type="match status" value="1"/>
</dbReference>
<evidence type="ECO:0000256" key="4">
    <source>
        <dbReference type="HAMAP-Rule" id="MF_00080"/>
    </source>
</evidence>
<keyword evidence="10" id="KW-1185">Reference proteome</keyword>
<dbReference type="Gene3D" id="3.10.20.80">
    <property type="entry name" value="Translation initiation factor 3 (IF-3), N-terminal domain"/>
    <property type="match status" value="1"/>
</dbReference>
<evidence type="ECO:0000259" key="7">
    <source>
        <dbReference type="Pfam" id="PF00707"/>
    </source>
</evidence>
<comment type="function">
    <text evidence="4 6">IF-3 binds to the 30S ribosomal subunit and shifts the equilibrium between 70S ribosomes and their 50S and 30S subunits in favor of the free subunits, thus enhancing the availability of 30S subunits on which protein synthesis initiation begins.</text>
</comment>
<dbReference type="InterPro" id="IPR001288">
    <property type="entry name" value="Translation_initiation_fac_3"/>
</dbReference>
<dbReference type="SUPFAM" id="SSF55200">
    <property type="entry name" value="Translation initiation factor IF3, C-terminal domain"/>
    <property type="match status" value="1"/>
</dbReference>
<dbReference type="GO" id="GO:0043022">
    <property type="term" value="F:ribosome binding"/>
    <property type="evidence" value="ECO:0007669"/>
    <property type="project" value="TreeGrafter"/>
</dbReference>
<evidence type="ECO:0000256" key="6">
    <source>
        <dbReference type="RuleBase" id="RU000646"/>
    </source>
</evidence>
<dbReference type="EMBL" id="ABYT01000107">
    <property type="protein sequence ID" value="EEC89403.1"/>
    <property type="molecule type" value="Genomic_DNA"/>
</dbReference>
<dbReference type="InterPro" id="IPR019815">
    <property type="entry name" value="Translation_initiation_fac_3_C"/>
</dbReference>
<dbReference type="InterPro" id="IPR019813">
    <property type="entry name" value="Translation_initiation_fac3_CS"/>
</dbReference>
<dbReference type="GO" id="GO:0032790">
    <property type="term" value="P:ribosome disassembly"/>
    <property type="evidence" value="ECO:0007669"/>
    <property type="project" value="TreeGrafter"/>
</dbReference>
<comment type="subcellular location">
    <subcellularLocation>
        <location evidence="4 6">Cytoplasm</location>
    </subcellularLocation>
</comment>
<comment type="subunit">
    <text evidence="4 6">Monomer.</text>
</comment>
<dbReference type="GO" id="GO:0003743">
    <property type="term" value="F:translation initiation factor activity"/>
    <property type="evidence" value="ECO:0007669"/>
    <property type="project" value="UniProtKB-UniRule"/>
</dbReference>
<dbReference type="FunFam" id="3.30.110.10:FF:000001">
    <property type="entry name" value="Translation initiation factor IF-3"/>
    <property type="match status" value="1"/>
</dbReference>
<dbReference type="Proteomes" id="UP000004315">
    <property type="component" value="Unassembled WGS sequence"/>
</dbReference>
<dbReference type="AlphaFoldDB" id="B7CCV5"/>
<dbReference type="Pfam" id="PF05198">
    <property type="entry name" value="IF3_N"/>
    <property type="match status" value="1"/>
</dbReference>
<dbReference type="HOGENOM" id="CLU_054919_3_2_9"/>
<dbReference type="HAMAP" id="MF_00080">
    <property type="entry name" value="IF_3"/>
    <property type="match status" value="1"/>
</dbReference>